<dbReference type="InterPro" id="IPR038765">
    <property type="entry name" value="Papain-like_cys_pep_sf"/>
</dbReference>
<dbReference type="KEGG" id="cthu:HUR95_04340"/>
<dbReference type="Proteomes" id="UP000010716">
    <property type="component" value="Unassembled WGS sequence"/>
</dbReference>
<dbReference type="InterPro" id="IPR025403">
    <property type="entry name" value="TgpA-like_C"/>
</dbReference>
<dbReference type="OrthoDB" id="9804872at2"/>
<feature type="transmembrane region" description="Helical" evidence="1">
    <location>
        <begin position="624"/>
        <end position="646"/>
    </location>
</feature>
<reference evidence="3 5" key="1">
    <citation type="journal article" date="2011" name="J. Bacteriol.">
        <title>Draft genome sequence of the thermoalkaliphilic Caldalkalibacillus thermarum strain TA2.A1.</title>
        <authorList>
            <person name="Kalamorz F."/>
            <person name="Keis S."/>
            <person name="McMillan D.G."/>
            <person name="Olsson K."/>
            <person name="Stanton J.A."/>
            <person name="Stockwell P."/>
            <person name="Black M.A."/>
            <person name="Klingeman D.M."/>
            <person name="Land M.L."/>
            <person name="Han C.S."/>
            <person name="Martin S.L."/>
            <person name="Becher S.A."/>
            <person name="Peddie C.J."/>
            <person name="Morgan H.W."/>
            <person name="Matthies D."/>
            <person name="Preiss L."/>
            <person name="Meier T."/>
            <person name="Brown S.D."/>
            <person name="Cook G.M."/>
        </authorList>
    </citation>
    <scope>NUCLEOTIDE SEQUENCE [LARGE SCALE GENOMIC DNA]</scope>
    <source>
        <strain evidence="3 5">TA2.A1</strain>
    </source>
</reference>
<feature type="transmembrane region" description="Helical" evidence="1">
    <location>
        <begin position="35"/>
        <end position="57"/>
    </location>
</feature>
<evidence type="ECO:0000313" key="3">
    <source>
        <dbReference type="EMBL" id="EGL83004.1"/>
    </source>
</evidence>
<keyword evidence="1" id="KW-0812">Transmembrane</keyword>
<dbReference type="Pfam" id="PF13559">
    <property type="entry name" value="DUF4129"/>
    <property type="match status" value="1"/>
</dbReference>
<dbReference type="SMART" id="SM00460">
    <property type="entry name" value="TGc"/>
    <property type="match status" value="1"/>
</dbReference>
<organism evidence="3 5">
    <name type="scientific">Caldalkalibacillus thermarum (strain TA2.A1)</name>
    <dbReference type="NCBI Taxonomy" id="986075"/>
    <lineage>
        <taxon>Bacteria</taxon>
        <taxon>Bacillati</taxon>
        <taxon>Bacillota</taxon>
        <taxon>Bacilli</taxon>
        <taxon>Bacillales</taxon>
        <taxon>Bacillaceae</taxon>
        <taxon>Caldalkalibacillus</taxon>
    </lineage>
</organism>
<dbReference type="Gene3D" id="3.10.620.30">
    <property type="match status" value="1"/>
</dbReference>
<dbReference type="InterPro" id="IPR052901">
    <property type="entry name" value="Bact_TGase-like"/>
</dbReference>
<keyword evidence="6" id="KW-1185">Reference proteome</keyword>
<dbReference type="PANTHER" id="PTHR42736:SF1">
    <property type="entry name" value="PROTEIN-GLUTAMINE GAMMA-GLUTAMYLTRANSFERASE"/>
    <property type="match status" value="1"/>
</dbReference>
<gene>
    <name evidence="3" type="ORF">CathTA2_1503</name>
    <name evidence="4" type="ORF">HUR95_04340</name>
</gene>
<dbReference type="EMBL" id="AFCE01000130">
    <property type="protein sequence ID" value="EGL83004.1"/>
    <property type="molecule type" value="Genomic_DNA"/>
</dbReference>
<dbReference type="Proteomes" id="UP000825179">
    <property type="component" value="Chromosome"/>
</dbReference>
<keyword evidence="1" id="KW-0472">Membrane</keyword>
<evidence type="ECO:0000256" key="1">
    <source>
        <dbReference type="SAM" id="Phobius"/>
    </source>
</evidence>
<reference evidence="4 6" key="2">
    <citation type="journal article" date="2020" name="Extremophiles">
        <title>Genomic analysis of Caldalkalibacillus thermarum TA2.A1 reveals aerobic alkaliphilic metabolism and evolutionary hallmarks linking alkaliphilic bacteria and plant life.</title>
        <authorList>
            <person name="de Jong S.I."/>
            <person name="van den Broek M.A."/>
            <person name="Merkel A.Y."/>
            <person name="de la Torre Cortes P."/>
            <person name="Kalamorz F."/>
            <person name="Cook G.M."/>
            <person name="van Loosdrecht M.C.M."/>
            <person name="McMillan D.G.G."/>
        </authorList>
    </citation>
    <scope>NUCLEOTIDE SEQUENCE [LARGE SCALE GENOMIC DNA]</scope>
    <source>
        <strain evidence="4 6">TA2.A1</strain>
    </source>
</reference>
<evidence type="ECO:0000313" key="6">
    <source>
        <dbReference type="Proteomes" id="UP000825179"/>
    </source>
</evidence>
<sequence length="745" mass="85724">MLPLPKHQARPLYPFPAMAMIILLTLLFWEWLRPLPLLTATHAVYPFVLFFAAVLGLKVLSVKWYISLPLLSFMVLFFIHQLYFTVPLFSVSWLAYLVQDVLGAVLFILQREWVSVSFLSRTLFFFGLIWLIALSLYQSVLLRQRALYFVVMTITYLAVMDTFTPFEAQAAVIRAVISGFLLLSLLQWCRIARQTEPQQRLESVPRPLSWLAMSLIFIVAAAGMAYTAPKAEPAWPDPVAFIQGYGEGSGMKEKGVQRVGYGGSDKVLGGPFIQDDTVVFHALTDTLHYWRGESRDYYNGRGWENTDSLEIFFPFEEVGQIKTEMGFSLTESGTETEIIRAELYYEGERSQLFYPGDPLELRVFADTDVVLGWDIFSGRWYSYARSGRHQPAPLAGYELVSEYPSYSVKALKETNKEQVPPEIRNRYTQLPDSLPDRVRELAQEAAAGAATMYDQVRAIESYFRRNGYEYETEDVPVPGPDEDYVDQFLFETQRGYCDNFSSAMVVMLRTLDIPARWVKGFTSGEVVERTDGKLTTVVRNKNAHSWVEVYFPGTGWVPFEPTRTFQNPYQFVQDDVELSQEQEMAAVEEDFLEQQLAERLEHEDSEPAAALTDEQSSAAGFKTAGWMAAAGLVCVLLLSLTVLLFWRKVILSWVIWRYRQGMDREWLLNTYALLIRYLGRFIKPKHPSQTLREYILSLETHLDPDNINPLIRSFEETRYGNRQPSVSRMRQVYRLWRAVMKQLKS</sequence>
<dbReference type="SUPFAM" id="SSF54001">
    <property type="entry name" value="Cysteine proteinases"/>
    <property type="match status" value="1"/>
</dbReference>
<protein>
    <submittedName>
        <fullName evidence="4">DUF3488 and transglutaminase-like domain-containing protein</fullName>
    </submittedName>
    <submittedName>
        <fullName evidence="3">Transglutaminase domain-containing protein</fullName>
    </submittedName>
</protein>
<keyword evidence="1" id="KW-1133">Transmembrane helix</keyword>
<feature type="domain" description="Transglutaminase-like" evidence="2">
    <location>
        <begin position="489"/>
        <end position="563"/>
    </location>
</feature>
<proteinExistence type="predicted"/>
<feature type="transmembrane region" description="Helical" evidence="1">
    <location>
        <begin position="208"/>
        <end position="228"/>
    </location>
</feature>
<feature type="transmembrane region" description="Helical" evidence="1">
    <location>
        <begin position="171"/>
        <end position="188"/>
    </location>
</feature>
<name>F5L6Q3_CALTT</name>
<evidence type="ECO:0000313" key="4">
    <source>
        <dbReference type="EMBL" id="QZT34599.1"/>
    </source>
</evidence>
<dbReference type="eggNOG" id="COG1305">
    <property type="taxonomic scope" value="Bacteria"/>
</dbReference>
<evidence type="ECO:0000259" key="2">
    <source>
        <dbReference type="SMART" id="SM00460"/>
    </source>
</evidence>
<feature type="transmembrane region" description="Helical" evidence="1">
    <location>
        <begin position="121"/>
        <end position="140"/>
    </location>
</feature>
<accession>F5L6Q3</accession>
<dbReference type="InterPro" id="IPR002931">
    <property type="entry name" value="Transglutaminase-like"/>
</dbReference>
<dbReference type="RefSeq" id="WP_007504477.1">
    <property type="nucleotide sequence ID" value="NZ_AFCE01000130.1"/>
</dbReference>
<feature type="transmembrane region" description="Helical" evidence="1">
    <location>
        <begin position="12"/>
        <end position="29"/>
    </location>
</feature>
<feature type="transmembrane region" description="Helical" evidence="1">
    <location>
        <begin position="64"/>
        <end position="84"/>
    </location>
</feature>
<dbReference type="PANTHER" id="PTHR42736">
    <property type="entry name" value="PROTEIN-GLUTAMINE GAMMA-GLUTAMYLTRANSFERASE"/>
    <property type="match status" value="1"/>
</dbReference>
<dbReference type="AlphaFoldDB" id="F5L6Q3"/>
<reference evidence="4" key="3">
    <citation type="submission" date="2021-08" db="EMBL/GenBank/DDBJ databases">
        <authorList>
            <person name="de Jong S."/>
            <person name="van den Broek M."/>
            <person name="Merkel A."/>
            <person name="de la Torre Cortes P."/>
            <person name="Kalamorz F."/>
            <person name="Cook G."/>
            <person name="van Loosdrecht M."/>
            <person name="McMillan D."/>
        </authorList>
    </citation>
    <scope>NUCLEOTIDE SEQUENCE</scope>
    <source>
        <strain evidence="4">TA2.A1</strain>
    </source>
</reference>
<feature type="transmembrane region" description="Helical" evidence="1">
    <location>
        <begin position="146"/>
        <end position="164"/>
    </location>
</feature>
<evidence type="ECO:0000313" key="5">
    <source>
        <dbReference type="Proteomes" id="UP000010716"/>
    </source>
</evidence>
<dbReference type="EMBL" id="CP082237">
    <property type="protein sequence ID" value="QZT34599.1"/>
    <property type="molecule type" value="Genomic_DNA"/>
</dbReference>
<dbReference type="Pfam" id="PF01841">
    <property type="entry name" value="Transglut_core"/>
    <property type="match status" value="1"/>
</dbReference>